<dbReference type="InterPro" id="IPR037465">
    <property type="entry name" value="YlxR"/>
</dbReference>
<dbReference type="PANTHER" id="PTHR34215">
    <property type="entry name" value="BLL0784 PROTEIN"/>
    <property type="match status" value="1"/>
</dbReference>
<dbReference type="InterPro" id="IPR007393">
    <property type="entry name" value="YlxR_dom"/>
</dbReference>
<keyword evidence="3" id="KW-1185">Reference proteome</keyword>
<reference evidence="2 3" key="1">
    <citation type="submission" date="2020-04" db="EMBL/GenBank/DDBJ databases">
        <title>Nesterenkonia sp. nov., isolated from marine sediment.</title>
        <authorList>
            <person name="Zhang G."/>
        </authorList>
    </citation>
    <scope>NUCLEOTIDE SEQUENCE [LARGE SCALE GENOMIC DNA]</scope>
    <source>
        <strain evidence="2 3">MY13</strain>
    </source>
</reference>
<name>A0A7X8YF76_9MICC</name>
<accession>A0A7X8YF76</accession>
<dbReference type="PANTHER" id="PTHR34215:SF1">
    <property type="entry name" value="YLXR DOMAIN-CONTAINING PROTEIN"/>
    <property type="match status" value="1"/>
</dbReference>
<dbReference type="InterPro" id="IPR035931">
    <property type="entry name" value="YlxR-like_sf"/>
</dbReference>
<dbReference type="Proteomes" id="UP000523139">
    <property type="component" value="Unassembled WGS sequence"/>
</dbReference>
<proteinExistence type="predicted"/>
<gene>
    <name evidence="2" type="ORF">HGQ17_14040</name>
</gene>
<sequence>MVPVRTCIGCRQQVEQNTVVRFALEGDQVVLDAQRRKPGRGAWLHPSRGCIDTALQRKAFHRAFRQPVQTAQISFGAVEALTVNEESGLERDEHPMSTDG</sequence>
<comment type="caution">
    <text evidence="2">The sequence shown here is derived from an EMBL/GenBank/DDBJ whole genome shotgun (WGS) entry which is preliminary data.</text>
</comment>
<protein>
    <submittedName>
        <fullName evidence="2">YlxR family protein</fullName>
    </submittedName>
</protein>
<organism evidence="2 3">
    <name type="scientific">Nesterenkonia sedimenti</name>
    <dbReference type="NCBI Taxonomy" id="1463632"/>
    <lineage>
        <taxon>Bacteria</taxon>
        <taxon>Bacillati</taxon>
        <taxon>Actinomycetota</taxon>
        <taxon>Actinomycetes</taxon>
        <taxon>Micrococcales</taxon>
        <taxon>Micrococcaceae</taxon>
        <taxon>Nesterenkonia</taxon>
    </lineage>
</organism>
<dbReference type="Pfam" id="PF04296">
    <property type="entry name" value="YlxR"/>
    <property type="match status" value="1"/>
</dbReference>
<evidence type="ECO:0000313" key="2">
    <source>
        <dbReference type="EMBL" id="NLS11096.1"/>
    </source>
</evidence>
<dbReference type="SUPFAM" id="SSF64376">
    <property type="entry name" value="YlxR-like"/>
    <property type="match status" value="1"/>
</dbReference>
<dbReference type="EMBL" id="JABAHY010000022">
    <property type="protein sequence ID" value="NLS11096.1"/>
    <property type="molecule type" value="Genomic_DNA"/>
</dbReference>
<feature type="domain" description="YlxR" evidence="1">
    <location>
        <begin position="5"/>
        <end position="69"/>
    </location>
</feature>
<evidence type="ECO:0000313" key="3">
    <source>
        <dbReference type="Proteomes" id="UP000523139"/>
    </source>
</evidence>
<dbReference type="AlphaFoldDB" id="A0A7X8YF76"/>
<dbReference type="Gene3D" id="3.30.1230.10">
    <property type="entry name" value="YlxR-like"/>
    <property type="match status" value="1"/>
</dbReference>
<dbReference type="RefSeq" id="WP_168888581.1">
    <property type="nucleotide sequence ID" value="NZ_JABAHY010000022.1"/>
</dbReference>
<evidence type="ECO:0000259" key="1">
    <source>
        <dbReference type="Pfam" id="PF04296"/>
    </source>
</evidence>